<feature type="short sequence motif" description="DGA/G" evidence="2">
    <location>
        <begin position="419"/>
        <end position="421"/>
    </location>
</feature>
<accession>A0A0R3N1E1</accession>
<proteinExistence type="predicted"/>
<evidence type="ECO:0000256" key="4">
    <source>
        <dbReference type="SAM" id="Phobius"/>
    </source>
</evidence>
<gene>
    <name evidence="6" type="ORF">CQ14_21010</name>
</gene>
<dbReference type="OrthoDB" id="9770965at2"/>
<keyword evidence="2" id="KW-0442">Lipid degradation</keyword>
<dbReference type="InterPro" id="IPR052580">
    <property type="entry name" value="Lipid_Hydrolase"/>
</dbReference>
<reference evidence="6 7" key="1">
    <citation type="submission" date="2014-03" db="EMBL/GenBank/DDBJ databases">
        <title>Bradyrhizobium valentinum sp. nov., isolated from effective nodules of Lupinus mariae-josephae, a lupine endemic of basic-lime soils in Eastern Spain.</title>
        <authorList>
            <person name="Duran D."/>
            <person name="Rey L."/>
            <person name="Navarro A."/>
            <person name="Busquets A."/>
            <person name="Imperial J."/>
            <person name="Ruiz-Argueso T."/>
        </authorList>
    </citation>
    <scope>NUCLEOTIDE SEQUENCE [LARGE SCALE GENOMIC DNA]</scope>
    <source>
        <strain evidence="6 7">CCBAU 23086</strain>
    </source>
</reference>
<feature type="transmembrane region" description="Helical" evidence="4">
    <location>
        <begin position="141"/>
        <end position="159"/>
    </location>
</feature>
<keyword evidence="4" id="KW-0812">Transmembrane</keyword>
<dbReference type="InterPro" id="IPR002641">
    <property type="entry name" value="PNPLA_dom"/>
</dbReference>
<organism evidence="6 7">
    <name type="scientific">Bradyrhizobium lablabi</name>
    <dbReference type="NCBI Taxonomy" id="722472"/>
    <lineage>
        <taxon>Bacteria</taxon>
        <taxon>Pseudomonadati</taxon>
        <taxon>Pseudomonadota</taxon>
        <taxon>Alphaproteobacteria</taxon>
        <taxon>Hyphomicrobiales</taxon>
        <taxon>Nitrobacteraceae</taxon>
        <taxon>Bradyrhizobium</taxon>
    </lineage>
</organism>
<dbReference type="RefSeq" id="WP_057857261.1">
    <property type="nucleotide sequence ID" value="NZ_LLYB01000047.1"/>
</dbReference>
<dbReference type="AlphaFoldDB" id="A0A0R3N1E1"/>
<dbReference type="EMBL" id="LLYB01000047">
    <property type="protein sequence ID" value="KRR26169.1"/>
    <property type="molecule type" value="Genomic_DNA"/>
</dbReference>
<dbReference type="PANTHER" id="PTHR46394:SF1">
    <property type="entry name" value="PNPLA DOMAIN-CONTAINING PROTEIN"/>
    <property type="match status" value="1"/>
</dbReference>
<evidence type="ECO:0000313" key="6">
    <source>
        <dbReference type="EMBL" id="KRR26169.1"/>
    </source>
</evidence>
<feature type="active site" description="Proton acceptor" evidence="2">
    <location>
        <position position="419"/>
    </location>
</feature>
<evidence type="ECO:0000256" key="1">
    <source>
        <dbReference type="ARBA" id="ARBA00023098"/>
    </source>
</evidence>
<keyword evidence="2" id="KW-0378">Hydrolase</keyword>
<protein>
    <recommendedName>
        <fullName evidence="5">PNPLA domain-containing protein</fullName>
    </recommendedName>
</protein>
<feature type="active site" description="Nucleophile" evidence="2">
    <location>
        <position position="54"/>
    </location>
</feature>
<feature type="short sequence motif" description="GXSXG" evidence="2">
    <location>
        <begin position="52"/>
        <end position="56"/>
    </location>
</feature>
<comment type="caution">
    <text evidence="2">Lacks conserved residue(s) required for the propagation of feature annotation.</text>
</comment>
<keyword evidence="1 2" id="KW-0443">Lipid metabolism</keyword>
<feature type="region of interest" description="Disordered" evidence="3">
    <location>
        <begin position="632"/>
        <end position="658"/>
    </location>
</feature>
<dbReference type="GO" id="GO:0016787">
    <property type="term" value="F:hydrolase activity"/>
    <property type="evidence" value="ECO:0007669"/>
    <property type="project" value="UniProtKB-UniRule"/>
</dbReference>
<feature type="region of interest" description="Disordered" evidence="3">
    <location>
        <begin position="687"/>
        <end position="708"/>
    </location>
</feature>
<keyword evidence="4" id="KW-0472">Membrane</keyword>
<name>A0A0R3N1E1_9BRAD</name>
<evidence type="ECO:0000259" key="5">
    <source>
        <dbReference type="PROSITE" id="PS51635"/>
    </source>
</evidence>
<feature type="transmembrane region" description="Helical" evidence="4">
    <location>
        <begin position="380"/>
        <end position="402"/>
    </location>
</feature>
<evidence type="ECO:0000256" key="2">
    <source>
        <dbReference type="PROSITE-ProRule" id="PRU01161"/>
    </source>
</evidence>
<dbReference type="SUPFAM" id="SSF52151">
    <property type="entry name" value="FabD/lysophospholipase-like"/>
    <property type="match status" value="1"/>
</dbReference>
<feature type="transmembrane region" description="Helical" evidence="4">
    <location>
        <begin position="21"/>
        <end position="41"/>
    </location>
</feature>
<dbReference type="Gene3D" id="3.40.1090.10">
    <property type="entry name" value="Cytosolic phospholipase A2 catalytic domain"/>
    <property type="match status" value="1"/>
</dbReference>
<dbReference type="PROSITE" id="PS51635">
    <property type="entry name" value="PNPLA"/>
    <property type="match status" value="1"/>
</dbReference>
<feature type="transmembrane region" description="Helical" evidence="4">
    <location>
        <begin position="171"/>
        <end position="195"/>
    </location>
</feature>
<evidence type="ECO:0000256" key="3">
    <source>
        <dbReference type="SAM" id="MobiDB-lite"/>
    </source>
</evidence>
<comment type="caution">
    <text evidence="6">The sequence shown here is derived from an EMBL/GenBank/DDBJ whole genome shotgun (WGS) entry which is preliminary data.</text>
</comment>
<dbReference type="Proteomes" id="UP000051660">
    <property type="component" value="Unassembled WGS sequence"/>
</dbReference>
<dbReference type="GO" id="GO:0016042">
    <property type="term" value="P:lipid catabolic process"/>
    <property type="evidence" value="ECO:0007669"/>
    <property type="project" value="UniProtKB-UniRule"/>
</dbReference>
<feature type="domain" description="PNPLA" evidence="5">
    <location>
        <begin position="22"/>
        <end position="432"/>
    </location>
</feature>
<evidence type="ECO:0000313" key="7">
    <source>
        <dbReference type="Proteomes" id="UP000051660"/>
    </source>
</evidence>
<dbReference type="InterPro" id="IPR016035">
    <property type="entry name" value="Acyl_Trfase/lysoPLipase"/>
</dbReference>
<keyword evidence="4" id="KW-1133">Transmembrane helix</keyword>
<dbReference type="PANTHER" id="PTHR46394">
    <property type="entry name" value="ANNEXIN"/>
    <property type="match status" value="1"/>
</dbReference>
<sequence>MSTREPLPGFEDRAPRDRYCDLILTGGVTSSIAYPAAIFLLATVYRFNSIGGASSGAGAAALAAAAEYRRRHGSSDGFRIMLERAAAVADEVDGKTRLAWLFQPEKENKRLFDALLPGFAQPSSKLTALVRGVAFAYAKSGIVLAIGIVLVITWFIALLKAALGDIDWRSAFLIGISATMLAVILIAVAVFLSVIRDVGRMLRHDYGLCSGTRSGDAPFSPFTDWLHSIIQEIAGRKAGDRPLTFADLAAAPGSPRETLNDPSPAGADSINLQMFTANVTHGRPYVFPQTEGEEDDLPLYFRSSEMNRLFPPDVVADMQVDPVTGQSNRYQGSSRPAPARAKAVPTGRRYWFWSLVMGKPSVVGSAEEPMYRLPTKHLPILVAARMSVSFPVLFSAVPLWILDKRDKQEHVFRRCLFCDGGICSNFPIHLFDSPIPSWPTFGISLHEIPTSKEGPAEAPSSPPEDHYGDVWLPENHLQLGQDHWNEFETEPEPIERLSGFFSALASTTINWSDATLARLPGVRERVVQVGLRSGIGGLNILMEGKDIRGLADLGRVAALKLVKRYAAFPVGWPSGELSDGWNEHRWVRLNVLRDSLARSLAGLTWAASQPDHGKPLRDMIRQAIDEPALKIRNDESVLKKESDEPAREKESDEPVWKDNDSQLLAAQAAALEGALDALMQAERALNMPTVGQPYRPSPRPVMRVRPPL</sequence>